<dbReference type="EnsemblProtists" id="PYU1_T006245">
    <property type="protein sequence ID" value="PYU1_T006245"/>
    <property type="gene ID" value="PYU1_G006233"/>
</dbReference>
<dbReference type="InParanoid" id="K3WMQ3"/>
<organism evidence="3 4">
    <name type="scientific">Globisporangium ultimum (strain ATCC 200006 / CBS 805.95 / DAOM BR144)</name>
    <name type="common">Pythium ultimum</name>
    <dbReference type="NCBI Taxonomy" id="431595"/>
    <lineage>
        <taxon>Eukaryota</taxon>
        <taxon>Sar</taxon>
        <taxon>Stramenopiles</taxon>
        <taxon>Oomycota</taxon>
        <taxon>Peronosporomycetes</taxon>
        <taxon>Pythiales</taxon>
        <taxon>Pythiaceae</taxon>
        <taxon>Globisporangium</taxon>
    </lineage>
</organism>
<proteinExistence type="predicted"/>
<feature type="coiled-coil region" evidence="1">
    <location>
        <begin position="627"/>
        <end position="661"/>
    </location>
</feature>
<feature type="region of interest" description="Disordered" evidence="2">
    <location>
        <begin position="751"/>
        <end position="780"/>
    </location>
</feature>
<evidence type="ECO:0000256" key="1">
    <source>
        <dbReference type="SAM" id="Coils"/>
    </source>
</evidence>
<evidence type="ECO:0000256" key="2">
    <source>
        <dbReference type="SAM" id="MobiDB-lite"/>
    </source>
</evidence>
<evidence type="ECO:0000313" key="4">
    <source>
        <dbReference type="Proteomes" id="UP000019132"/>
    </source>
</evidence>
<sequence length="780" mass="83576">MVRCLEEDELEREIKQEQKRLAHVSEESFAEELNMESCSKGSDQSQVTDRRKMFPSLSQEPEELSTTSGASSTSALGASGVNPIGSTESRNDIQAEEKSAGKHRMVDLAQTKPAVVDLVAPTQQQPPQQPVVTPSLPPLAAPAAAVITTPVLAPAVNASPEVDEPLSGKKDEDHHVNDFLDTMPESEIRIQNTRMNVMGGRGHRLALEDAEEYSEEEVVSAESAEFGGQQQVDVNPEGESTPLAPGGQVVEATQNSLVAPLNVLVPSTAPGPAQRLPSEPVVDYSHLRRPSFQAPGDHLPVPVGQDRSPLDNNGFQSRPPSASSSTTSSTNAANPSIRKRGRRHEIRAAKDPDNEHSILLNLRLMIDGKSKEIKFPFNLFTDSTHDVACELAVDVGIVEPDLEDIADSISFLVTEGKINNLPDVLEDVWEEAPEPHSFSSKPLPHVSKMNFVTKPGIPSQTMQVPSHLLSPAPPVLERGQTAPAYSLGEPAHSDVSASNHTVSIGGSLNNSQVPVTNPSADVSSTALREMPPAFVGDASLVNSSSSTASFASSDIGRSPHHTAQLMHATSELGLHSDDGFPMQMDSWERGISLGSVSDPNFIRKVQGLEDHMKIARSAFDERDLNLVAAIRSEEEKHQREVERFRKKLEELNKQRQAIANTDQTQQNGDDLNVEVDFGQVNGEESYQALTSSGLAGFTNNGVGDALHGRSPSRMELMGVPLAAPALARAFSAGTRRPDDSAHVDPAASYTNGNATLSGGSAFSAPSPSYVPTIEPAARNA</sequence>
<reference evidence="3" key="3">
    <citation type="submission" date="2015-02" db="UniProtKB">
        <authorList>
            <consortium name="EnsemblProtists"/>
        </authorList>
    </citation>
    <scope>IDENTIFICATION</scope>
    <source>
        <strain evidence="3">DAOM BR144</strain>
    </source>
</reference>
<feature type="region of interest" description="Disordered" evidence="2">
    <location>
        <begin position="17"/>
        <end position="104"/>
    </location>
</feature>
<dbReference type="AlphaFoldDB" id="K3WMQ3"/>
<keyword evidence="1" id="KW-0175">Coiled coil</keyword>
<dbReference type="VEuPathDB" id="FungiDB:PYU1_G006233"/>
<accession>K3WMQ3</accession>
<name>K3WMQ3_GLOUD</name>
<feature type="compositionally biased region" description="Low complexity" evidence="2">
    <location>
        <begin position="757"/>
        <end position="767"/>
    </location>
</feature>
<feature type="compositionally biased region" description="Polar residues" evidence="2">
    <location>
        <begin position="36"/>
        <end position="47"/>
    </location>
</feature>
<feature type="compositionally biased region" description="Basic and acidic residues" evidence="2">
    <location>
        <begin position="89"/>
        <end position="104"/>
    </location>
</feature>
<reference evidence="4" key="2">
    <citation type="submission" date="2010-04" db="EMBL/GenBank/DDBJ databases">
        <authorList>
            <person name="Buell R."/>
            <person name="Hamilton J."/>
            <person name="Hostetler J."/>
        </authorList>
    </citation>
    <scope>NUCLEOTIDE SEQUENCE [LARGE SCALE GENOMIC DNA]</scope>
    <source>
        <strain evidence="4">DAOM:BR144</strain>
    </source>
</reference>
<dbReference type="Proteomes" id="UP000019132">
    <property type="component" value="Unassembled WGS sequence"/>
</dbReference>
<dbReference type="HOGENOM" id="CLU_027313_0_0_1"/>
<feature type="compositionally biased region" description="Low complexity" evidence="2">
    <location>
        <begin position="64"/>
        <end position="80"/>
    </location>
</feature>
<dbReference type="EMBL" id="GL376625">
    <property type="status" value="NOT_ANNOTATED_CDS"/>
    <property type="molecule type" value="Genomic_DNA"/>
</dbReference>
<feature type="compositionally biased region" description="Basic and acidic residues" evidence="2">
    <location>
        <begin position="17"/>
        <end position="26"/>
    </location>
</feature>
<feature type="region of interest" description="Disordered" evidence="2">
    <location>
        <begin position="220"/>
        <end position="244"/>
    </location>
</feature>
<dbReference type="eggNOG" id="KOG0584">
    <property type="taxonomic scope" value="Eukaryota"/>
</dbReference>
<reference evidence="4" key="1">
    <citation type="journal article" date="2010" name="Genome Biol.">
        <title>Genome sequence of the necrotrophic plant pathogen Pythium ultimum reveals original pathogenicity mechanisms and effector repertoire.</title>
        <authorList>
            <person name="Levesque C.A."/>
            <person name="Brouwer H."/>
            <person name="Cano L."/>
            <person name="Hamilton J.P."/>
            <person name="Holt C."/>
            <person name="Huitema E."/>
            <person name="Raffaele S."/>
            <person name="Robideau G.P."/>
            <person name="Thines M."/>
            <person name="Win J."/>
            <person name="Zerillo M.M."/>
            <person name="Beakes G.W."/>
            <person name="Boore J.L."/>
            <person name="Busam D."/>
            <person name="Dumas B."/>
            <person name="Ferriera S."/>
            <person name="Fuerstenberg S.I."/>
            <person name="Gachon C.M."/>
            <person name="Gaulin E."/>
            <person name="Govers F."/>
            <person name="Grenville-Briggs L."/>
            <person name="Horner N."/>
            <person name="Hostetler J."/>
            <person name="Jiang R.H."/>
            <person name="Johnson J."/>
            <person name="Krajaejun T."/>
            <person name="Lin H."/>
            <person name="Meijer H.J."/>
            <person name="Moore B."/>
            <person name="Morris P."/>
            <person name="Phuntmart V."/>
            <person name="Puiu D."/>
            <person name="Shetty J."/>
            <person name="Stajich J.E."/>
            <person name="Tripathy S."/>
            <person name="Wawra S."/>
            <person name="van West P."/>
            <person name="Whitty B.R."/>
            <person name="Coutinho P.M."/>
            <person name="Henrissat B."/>
            <person name="Martin F."/>
            <person name="Thomas P.D."/>
            <person name="Tyler B.M."/>
            <person name="De Vries R.P."/>
            <person name="Kamoun S."/>
            <person name="Yandell M."/>
            <person name="Tisserat N."/>
            <person name="Buell C.R."/>
        </authorList>
    </citation>
    <scope>NUCLEOTIDE SEQUENCE</scope>
    <source>
        <strain evidence="4">DAOM:BR144</strain>
    </source>
</reference>
<protein>
    <submittedName>
        <fullName evidence="3">Uncharacterized protein</fullName>
    </submittedName>
</protein>
<feature type="region of interest" description="Disordered" evidence="2">
    <location>
        <begin position="289"/>
        <end position="349"/>
    </location>
</feature>
<keyword evidence="4" id="KW-1185">Reference proteome</keyword>
<evidence type="ECO:0000313" key="3">
    <source>
        <dbReference type="EnsemblProtists" id="PYU1_T006245"/>
    </source>
</evidence>
<feature type="compositionally biased region" description="Low complexity" evidence="2">
    <location>
        <begin position="319"/>
        <end position="336"/>
    </location>
</feature>